<dbReference type="Gene3D" id="3.40.630.30">
    <property type="match status" value="1"/>
</dbReference>
<proteinExistence type="predicted"/>
<dbReference type="Proteomes" id="UP000070501">
    <property type="component" value="Unassembled WGS sequence"/>
</dbReference>
<evidence type="ECO:0000256" key="1">
    <source>
        <dbReference type="SAM" id="MobiDB-lite"/>
    </source>
</evidence>
<dbReference type="Pfam" id="PF00583">
    <property type="entry name" value="Acetyltransf_1"/>
    <property type="match status" value="1"/>
</dbReference>
<sequence length="264" mass="29736">MLNLRKAWDAAKAETAASTPSPGTTPDARGDPPSIHLIPWDPDSPEHIERMRLQRVACGWKAEMVRKWAKPQRAGKIGLYWIVLSPSHPQTDSRLSSHWAAFEEETTPLKDSVQTGVLGKPHVVDPQLEEFYPIGHISLDAWGGDPQLGTSADNGVYSLNTFYVSRVLQNCGLGSAAFRECERMAKEELGAKTITLNTIAPEELAEDNPTRIKTGRPVPKITNYDWYFRRGYVIYDRKANAWEERDPAGNKYPIECIYMRKDLL</sequence>
<dbReference type="InParanoid" id="A0A136JIU6"/>
<dbReference type="InterPro" id="IPR000182">
    <property type="entry name" value="GNAT_dom"/>
</dbReference>
<feature type="domain" description="N-acetyltransferase" evidence="2">
    <location>
        <begin position="133"/>
        <end position="200"/>
    </location>
</feature>
<dbReference type="AlphaFoldDB" id="A0A136JIU6"/>
<dbReference type="EMBL" id="KQ964245">
    <property type="protein sequence ID" value="KXJ97046.1"/>
    <property type="molecule type" value="Genomic_DNA"/>
</dbReference>
<feature type="compositionally biased region" description="Low complexity" evidence="1">
    <location>
        <begin position="13"/>
        <end position="27"/>
    </location>
</feature>
<feature type="region of interest" description="Disordered" evidence="1">
    <location>
        <begin position="8"/>
        <end position="41"/>
    </location>
</feature>
<name>A0A136JIU6_9PEZI</name>
<protein>
    <recommendedName>
        <fullName evidence="2">N-acetyltransferase domain-containing protein</fullName>
    </recommendedName>
</protein>
<accession>A0A136JIU6</accession>
<dbReference type="InterPro" id="IPR016181">
    <property type="entry name" value="Acyl_CoA_acyltransferase"/>
</dbReference>
<evidence type="ECO:0000313" key="3">
    <source>
        <dbReference type="EMBL" id="KXJ97046.1"/>
    </source>
</evidence>
<dbReference type="OrthoDB" id="2326446at2759"/>
<evidence type="ECO:0000259" key="2">
    <source>
        <dbReference type="Pfam" id="PF00583"/>
    </source>
</evidence>
<keyword evidence="4" id="KW-1185">Reference proteome</keyword>
<dbReference type="SUPFAM" id="SSF55729">
    <property type="entry name" value="Acyl-CoA N-acyltransferases (Nat)"/>
    <property type="match status" value="1"/>
</dbReference>
<reference evidence="4" key="1">
    <citation type="submission" date="2016-02" db="EMBL/GenBank/DDBJ databases">
        <title>Draft genome sequence of Microdochium bolleyi, a fungal endophyte of beachgrass.</title>
        <authorList>
            <consortium name="DOE Joint Genome Institute"/>
            <person name="David A.S."/>
            <person name="May G."/>
            <person name="Haridas S."/>
            <person name="Lim J."/>
            <person name="Wang M."/>
            <person name="Labutti K."/>
            <person name="Lipzen A."/>
            <person name="Barry K."/>
            <person name="Grigoriev I.V."/>
        </authorList>
    </citation>
    <scope>NUCLEOTIDE SEQUENCE [LARGE SCALE GENOMIC DNA]</scope>
    <source>
        <strain evidence="4">J235TASD1</strain>
    </source>
</reference>
<dbReference type="GO" id="GO:0016747">
    <property type="term" value="F:acyltransferase activity, transferring groups other than amino-acyl groups"/>
    <property type="evidence" value="ECO:0007669"/>
    <property type="project" value="InterPro"/>
</dbReference>
<organism evidence="3 4">
    <name type="scientific">Microdochium bolleyi</name>
    <dbReference type="NCBI Taxonomy" id="196109"/>
    <lineage>
        <taxon>Eukaryota</taxon>
        <taxon>Fungi</taxon>
        <taxon>Dikarya</taxon>
        <taxon>Ascomycota</taxon>
        <taxon>Pezizomycotina</taxon>
        <taxon>Sordariomycetes</taxon>
        <taxon>Xylariomycetidae</taxon>
        <taxon>Xylariales</taxon>
        <taxon>Microdochiaceae</taxon>
        <taxon>Microdochium</taxon>
    </lineage>
</organism>
<gene>
    <name evidence="3" type="ORF">Micbo1qcDRAFT_191635</name>
</gene>
<dbReference type="STRING" id="196109.A0A136JIU6"/>
<evidence type="ECO:0000313" key="4">
    <source>
        <dbReference type="Proteomes" id="UP000070501"/>
    </source>
</evidence>
<dbReference type="CDD" id="cd04301">
    <property type="entry name" value="NAT_SF"/>
    <property type="match status" value="1"/>
</dbReference>